<keyword evidence="7" id="KW-1185">Reference proteome</keyword>
<name>A0ABW4KQJ9_9BURK</name>
<dbReference type="EMBL" id="JBHUEJ010000015">
    <property type="protein sequence ID" value="MFD1710339.1"/>
    <property type="molecule type" value="Genomic_DNA"/>
</dbReference>
<proteinExistence type="predicted"/>
<keyword evidence="3" id="KW-0255">Endonuclease</keyword>
<dbReference type="InterPro" id="IPR000100">
    <property type="entry name" value="RNase_P"/>
</dbReference>
<protein>
    <submittedName>
        <fullName evidence="6">Ribonuclease P protein component</fullName>
    </submittedName>
</protein>
<dbReference type="Proteomes" id="UP001597304">
    <property type="component" value="Unassembled WGS sequence"/>
</dbReference>
<keyword evidence="2" id="KW-0540">Nuclease</keyword>
<evidence type="ECO:0000313" key="6">
    <source>
        <dbReference type="EMBL" id="MFD1710339.1"/>
    </source>
</evidence>
<evidence type="ECO:0000256" key="5">
    <source>
        <dbReference type="ARBA" id="ARBA00022884"/>
    </source>
</evidence>
<evidence type="ECO:0000256" key="1">
    <source>
        <dbReference type="ARBA" id="ARBA00022694"/>
    </source>
</evidence>
<reference evidence="7" key="1">
    <citation type="journal article" date="2019" name="Int. J. Syst. Evol. Microbiol.">
        <title>The Global Catalogue of Microorganisms (GCM) 10K type strain sequencing project: providing services to taxonomists for standard genome sequencing and annotation.</title>
        <authorList>
            <consortium name="The Broad Institute Genomics Platform"/>
            <consortium name="The Broad Institute Genome Sequencing Center for Infectious Disease"/>
            <person name="Wu L."/>
            <person name="Ma J."/>
        </authorList>
    </citation>
    <scope>NUCLEOTIDE SEQUENCE [LARGE SCALE GENOMIC DNA]</scope>
    <source>
        <strain evidence="7">LMG 29247</strain>
    </source>
</reference>
<evidence type="ECO:0000313" key="7">
    <source>
        <dbReference type="Proteomes" id="UP001597304"/>
    </source>
</evidence>
<dbReference type="InterPro" id="IPR014721">
    <property type="entry name" value="Ribsml_uS5_D2-typ_fold_subgr"/>
</dbReference>
<dbReference type="RefSeq" id="WP_147912085.1">
    <property type="nucleotide sequence ID" value="NZ_JBHUEJ010000015.1"/>
</dbReference>
<dbReference type="SUPFAM" id="SSF54211">
    <property type="entry name" value="Ribosomal protein S5 domain 2-like"/>
    <property type="match status" value="1"/>
</dbReference>
<evidence type="ECO:0000256" key="4">
    <source>
        <dbReference type="ARBA" id="ARBA00022801"/>
    </source>
</evidence>
<evidence type="ECO:0000256" key="2">
    <source>
        <dbReference type="ARBA" id="ARBA00022722"/>
    </source>
</evidence>
<gene>
    <name evidence="6" type="ORF">ACFSF0_06960</name>
</gene>
<dbReference type="InterPro" id="IPR020568">
    <property type="entry name" value="Ribosomal_Su5_D2-typ_SF"/>
</dbReference>
<keyword evidence="4" id="KW-0378">Hydrolase</keyword>
<dbReference type="Pfam" id="PF00825">
    <property type="entry name" value="Ribonuclease_P"/>
    <property type="match status" value="1"/>
</dbReference>
<comment type="caution">
    <text evidence="6">The sequence shown here is derived from an EMBL/GenBank/DDBJ whole genome shotgun (WGS) entry which is preliminary data.</text>
</comment>
<sequence>MRRLRTRAQFQALLRTPPVAKTAHFALHRLKATSPDVAEGGPVSAPAFLPAGSAWLGAMTPKRCARRAVTRNAIRRQIYAMGEQLNLPLSDQAYLIRLRAAYSPTRFPSARSEALLHAVRAELLQLFQRIQPSCAPC</sequence>
<evidence type="ECO:0000256" key="3">
    <source>
        <dbReference type="ARBA" id="ARBA00022759"/>
    </source>
</evidence>
<accession>A0ABW4KQJ9</accession>
<organism evidence="6 7">
    <name type="scientific">Ottowia flava</name>
    <dbReference type="NCBI Taxonomy" id="2675430"/>
    <lineage>
        <taxon>Bacteria</taxon>
        <taxon>Pseudomonadati</taxon>
        <taxon>Pseudomonadota</taxon>
        <taxon>Betaproteobacteria</taxon>
        <taxon>Burkholderiales</taxon>
        <taxon>Comamonadaceae</taxon>
        <taxon>Ottowia</taxon>
    </lineage>
</organism>
<keyword evidence="1" id="KW-0819">tRNA processing</keyword>
<dbReference type="Gene3D" id="3.30.230.10">
    <property type="match status" value="1"/>
</dbReference>
<keyword evidence="5" id="KW-0694">RNA-binding</keyword>